<keyword evidence="2" id="KW-0238">DNA-binding</keyword>
<dbReference type="InterPro" id="IPR050204">
    <property type="entry name" value="AraC_XylS_family_regulators"/>
</dbReference>
<dbReference type="GO" id="GO:0003700">
    <property type="term" value="F:DNA-binding transcription factor activity"/>
    <property type="evidence" value="ECO:0007669"/>
    <property type="project" value="InterPro"/>
</dbReference>
<dbReference type="Pfam" id="PF12833">
    <property type="entry name" value="HTH_18"/>
    <property type="match status" value="1"/>
</dbReference>
<dbReference type="GO" id="GO:0043565">
    <property type="term" value="F:sequence-specific DNA binding"/>
    <property type="evidence" value="ECO:0007669"/>
    <property type="project" value="InterPro"/>
</dbReference>
<keyword evidence="1" id="KW-0805">Transcription regulation</keyword>
<evidence type="ECO:0000256" key="3">
    <source>
        <dbReference type="ARBA" id="ARBA00023163"/>
    </source>
</evidence>
<dbReference type="EMBL" id="CABPSQ010000001">
    <property type="protein sequence ID" value="VVE61223.1"/>
    <property type="molecule type" value="Genomic_DNA"/>
</dbReference>
<evidence type="ECO:0000256" key="2">
    <source>
        <dbReference type="ARBA" id="ARBA00023125"/>
    </source>
</evidence>
<evidence type="ECO:0000259" key="4">
    <source>
        <dbReference type="PROSITE" id="PS01124"/>
    </source>
</evidence>
<accession>A0A5E4ZLW0</accession>
<dbReference type="AlphaFoldDB" id="A0A5E4ZLW0"/>
<proteinExistence type="predicted"/>
<dbReference type="InterPro" id="IPR009057">
    <property type="entry name" value="Homeodomain-like_sf"/>
</dbReference>
<keyword evidence="3" id="KW-0804">Transcription</keyword>
<evidence type="ECO:0000313" key="5">
    <source>
        <dbReference type="EMBL" id="VVE61223.1"/>
    </source>
</evidence>
<evidence type="ECO:0000313" key="6">
    <source>
        <dbReference type="Proteomes" id="UP000414136"/>
    </source>
</evidence>
<reference evidence="5 6" key="1">
    <citation type="submission" date="2019-08" db="EMBL/GenBank/DDBJ databases">
        <authorList>
            <person name="Peeters C."/>
        </authorList>
    </citation>
    <scope>NUCLEOTIDE SEQUENCE [LARGE SCALE GENOMIC DNA]</scope>
    <source>
        <strain evidence="5 6">LMG 31118</strain>
    </source>
</reference>
<dbReference type="Gene3D" id="1.10.10.60">
    <property type="entry name" value="Homeodomain-like"/>
    <property type="match status" value="1"/>
</dbReference>
<dbReference type="Proteomes" id="UP000414136">
    <property type="component" value="Unassembled WGS sequence"/>
</dbReference>
<organism evidence="5 6">
    <name type="scientific">Pandoraea captiosa</name>
    <dbReference type="NCBI Taxonomy" id="2508302"/>
    <lineage>
        <taxon>Bacteria</taxon>
        <taxon>Pseudomonadati</taxon>
        <taxon>Pseudomonadota</taxon>
        <taxon>Betaproteobacteria</taxon>
        <taxon>Burkholderiales</taxon>
        <taxon>Burkholderiaceae</taxon>
        <taxon>Pandoraea</taxon>
    </lineage>
</organism>
<sequence length="285" mass="31418">MKSYPTAQRHLCGDRIADVRHVSVGEYRTQPHMHDDEYMFLLPRTGQLVLNVETNVLPVRVAPKSFVVVPPQRVHDTRGYRAGQAHVAVYVASDFVAFCERKAQRRLSCSRVTLWSAPMLLLDAVRVATTNADASGPALSSELSTFRADLSARMLAATCIEAGLTSAPLSADRMAANAEIVRDIRAFLDATLDQPVPLDRIAYEFGLSRRTLTRIFRDFTGETVVDYQSRRRVERAVSLLNAPGMTVLGVAAAVGLESPSYLARLFRKYGYAPPKAFKSAGSQTD</sequence>
<evidence type="ECO:0000256" key="1">
    <source>
        <dbReference type="ARBA" id="ARBA00023015"/>
    </source>
</evidence>
<dbReference type="OrthoDB" id="8996880at2"/>
<name>A0A5E4ZLW0_9BURK</name>
<dbReference type="PANTHER" id="PTHR46796">
    <property type="entry name" value="HTH-TYPE TRANSCRIPTIONAL ACTIVATOR RHAS-RELATED"/>
    <property type="match status" value="1"/>
</dbReference>
<dbReference type="InterPro" id="IPR018060">
    <property type="entry name" value="HTH_AraC"/>
</dbReference>
<dbReference type="PROSITE" id="PS01124">
    <property type="entry name" value="HTH_ARAC_FAMILY_2"/>
    <property type="match status" value="1"/>
</dbReference>
<dbReference type="SUPFAM" id="SSF46689">
    <property type="entry name" value="Homeodomain-like"/>
    <property type="match status" value="2"/>
</dbReference>
<dbReference type="SMART" id="SM00342">
    <property type="entry name" value="HTH_ARAC"/>
    <property type="match status" value="1"/>
</dbReference>
<protein>
    <submittedName>
        <fullName evidence="5">AraC family transcriptional regulator</fullName>
    </submittedName>
</protein>
<keyword evidence="6" id="KW-1185">Reference proteome</keyword>
<gene>
    <name evidence="5" type="ORF">PCA31118_00504</name>
</gene>
<feature type="domain" description="HTH araC/xylS-type" evidence="4">
    <location>
        <begin position="182"/>
        <end position="280"/>
    </location>
</feature>